<dbReference type="OrthoDB" id="273496at2759"/>
<name>A0A0M9FPK4_LEPPY</name>
<feature type="region of interest" description="Disordered" evidence="2">
    <location>
        <begin position="1"/>
        <end position="32"/>
    </location>
</feature>
<keyword evidence="4" id="KW-1185">Reference proteome</keyword>
<organism evidence="3 4">
    <name type="scientific">Leptomonas pyrrhocoris</name>
    <name type="common">Firebug parasite</name>
    <dbReference type="NCBI Taxonomy" id="157538"/>
    <lineage>
        <taxon>Eukaryota</taxon>
        <taxon>Discoba</taxon>
        <taxon>Euglenozoa</taxon>
        <taxon>Kinetoplastea</taxon>
        <taxon>Metakinetoplastina</taxon>
        <taxon>Trypanosomatida</taxon>
        <taxon>Trypanosomatidae</taxon>
        <taxon>Leishmaniinae</taxon>
        <taxon>Leptomonas</taxon>
    </lineage>
</organism>
<evidence type="ECO:0000256" key="1">
    <source>
        <dbReference type="SAM" id="Coils"/>
    </source>
</evidence>
<sequence>MRTQRPLPPLSGSKDGASSPNPHPAAKGTTDDYALCQEYASYIAQLRGLLEETTGQPPRDVSIAEVEHRVALIQSALDEVERRNAETRWRIEMRQNQRFLDTYARRIKAEEEAERKRQYEEKQRRAQVEEMRSMQVAYYKDRNERTDAKAQQCRTHNEKAQEETVERAGTNEGRRTRNLANLAMERQRKQKELHDREQMKQTYARQVRERRAAQTAREQAKKAREAEIHSQEIEMKLATIRESKMSKWSAKKAASRAKSKVVWENGEAILETVRRDHDKLVSELNQRQKQQEERFAENKAEQESYLRQRAQFHAARQEQQQATLRRVIEQRVSRGTEIVKGAGEKKERAERAKERQAAQYVEAGRELDEDISLHQQRAQELQEQRYNAALVQNYRRWNHRAARIMEELQEALQEDESPVAKQVSAANRDSAAAADMYSGSESSRRAVALPLPEDFDV</sequence>
<proteinExistence type="predicted"/>
<protein>
    <submittedName>
        <fullName evidence="3">Uncharacterized protein</fullName>
    </submittedName>
</protein>
<dbReference type="EMBL" id="LGTL01000035">
    <property type="protein sequence ID" value="KPA73470.1"/>
    <property type="molecule type" value="Genomic_DNA"/>
</dbReference>
<dbReference type="VEuPathDB" id="TriTrypDB:LpyrH10_35_0090"/>
<dbReference type="Proteomes" id="UP000037923">
    <property type="component" value="Unassembled WGS sequence"/>
</dbReference>
<accession>A0A0M9FPK4</accession>
<evidence type="ECO:0000256" key="2">
    <source>
        <dbReference type="SAM" id="MobiDB-lite"/>
    </source>
</evidence>
<feature type="region of interest" description="Disordered" evidence="2">
    <location>
        <begin position="144"/>
        <end position="172"/>
    </location>
</feature>
<dbReference type="AlphaFoldDB" id="A0A0M9FPK4"/>
<dbReference type="GeneID" id="26910077"/>
<gene>
    <name evidence="3" type="ORF">ABB37_09794</name>
</gene>
<feature type="compositionally biased region" description="Low complexity" evidence="2">
    <location>
        <begin position="424"/>
        <end position="435"/>
    </location>
</feature>
<evidence type="ECO:0000313" key="4">
    <source>
        <dbReference type="Proteomes" id="UP000037923"/>
    </source>
</evidence>
<feature type="region of interest" description="Disordered" evidence="2">
    <location>
        <begin position="412"/>
        <end position="457"/>
    </location>
</feature>
<evidence type="ECO:0000313" key="3">
    <source>
        <dbReference type="EMBL" id="KPA73470.1"/>
    </source>
</evidence>
<feature type="coiled-coil region" evidence="1">
    <location>
        <begin position="270"/>
        <end position="301"/>
    </location>
</feature>
<feature type="compositionally biased region" description="Basic and acidic residues" evidence="2">
    <location>
        <begin position="155"/>
        <end position="166"/>
    </location>
</feature>
<comment type="caution">
    <text evidence="3">The sequence shown here is derived from an EMBL/GenBank/DDBJ whole genome shotgun (WGS) entry which is preliminary data.</text>
</comment>
<dbReference type="EMBL" id="LGTL01000035">
    <property type="protein sequence ID" value="KPA73469.1"/>
    <property type="molecule type" value="Genomic_DNA"/>
</dbReference>
<dbReference type="OMA" id="IHQQEME"/>
<keyword evidence="1" id="KW-0175">Coiled coil</keyword>
<dbReference type="RefSeq" id="XP_015651908.1">
    <property type="nucleotide sequence ID" value="XM_015809426.1"/>
</dbReference>
<dbReference type="RefSeq" id="XP_015651909.1">
    <property type="nucleotide sequence ID" value="XM_015809427.1"/>
</dbReference>
<reference evidence="3 4" key="1">
    <citation type="submission" date="2015-07" db="EMBL/GenBank/DDBJ databases">
        <title>High-quality genome of monoxenous trypanosomatid Leptomonas pyrrhocoris.</title>
        <authorList>
            <person name="Flegontov P."/>
            <person name="Butenko A."/>
            <person name="Firsov S."/>
            <person name="Vlcek C."/>
            <person name="Logacheva M.D."/>
            <person name="Field M."/>
            <person name="Filatov D."/>
            <person name="Flegontova O."/>
            <person name="Gerasimov E."/>
            <person name="Jackson A.P."/>
            <person name="Kelly S."/>
            <person name="Opperdoes F."/>
            <person name="O'Reilly A."/>
            <person name="Votypka J."/>
            <person name="Yurchenko V."/>
            <person name="Lukes J."/>
        </authorList>
    </citation>
    <scope>NUCLEOTIDE SEQUENCE [LARGE SCALE GENOMIC DNA]</scope>
    <source>
        <strain evidence="3">H10</strain>
    </source>
</reference>